<dbReference type="InterPro" id="IPR036890">
    <property type="entry name" value="HATPase_C_sf"/>
</dbReference>
<sequence>MRLRDHLDPTLGWRGSSDVEKVRTYTRQSFQFIIVAVAVASMAASARAGDAVSTAAALVCAVSALVVLHRIPALGGASTADVRAPLSVQIAAAAVLVLVGAAPNLLWVAILVTTPIAALVDLRWSLCAAVVAPVVAAVSGSTALEITLLAFCIVAMATTVRLSMWLLRIVTELATTRDAAAALSVAEERLRFSRDLHDVVGRALSAIAVKSELAAALARRGDDRAAAQMDEVRVLARESMTDARELVRGYRSVDVAAELRGAQSLLSAAGIRTELTGTVADIPGAVAEQAAWVVREGVTNILRHSRATYCRIEFGDDRLRIVNDRPTSPERAGDGTGLAGLRERLAAVGGSLTVESGADTFTLAVEFAPTTTSPTKDTP</sequence>
<accession>A0ABS2KU83</accession>
<feature type="domain" description="Signal transduction histidine kinase subgroup 3 dimerisation and phosphoacceptor" evidence="5">
    <location>
        <begin position="188"/>
        <end position="253"/>
    </location>
</feature>
<dbReference type="RefSeq" id="WP_204868487.1">
    <property type="nucleotide sequence ID" value="NZ_JAFBBK010000001.1"/>
</dbReference>
<keyword evidence="1 6" id="KW-0808">Transferase</keyword>
<keyword evidence="2 6" id="KW-0418">Kinase</keyword>
<evidence type="ECO:0000256" key="2">
    <source>
        <dbReference type="ARBA" id="ARBA00022777"/>
    </source>
</evidence>
<comment type="caution">
    <text evidence="6">The sequence shown here is derived from an EMBL/GenBank/DDBJ whole genome shotgun (WGS) entry which is preliminary data.</text>
</comment>
<dbReference type="EC" id="2.7.13.3" evidence="6"/>
<name>A0ABS2KU83_9NOCA</name>
<dbReference type="Proteomes" id="UP000703038">
    <property type="component" value="Unassembled WGS sequence"/>
</dbReference>
<reference evidence="6 7" key="1">
    <citation type="submission" date="2021-01" db="EMBL/GenBank/DDBJ databases">
        <title>Genomics of switchgrass bacterial isolates.</title>
        <authorList>
            <person name="Shade A."/>
        </authorList>
    </citation>
    <scope>NUCLEOTIDE SEQUENCE [LARGE SCALE GENOMIC DNA]</scope>
    <source>
        <strain evidence="6 7">PvP111</strain>
    </source>
</reference>
<evidence type="ECO:0000259" key="5">
    <source>
        <dbReference type="Pfam" id="PF07730"/>
    </source>
</evidence>
<dbReference type="InterPro" id="IPR011712">
    <property type="entry name" value="Sig_transdc_His_kin_sub3_dim/P"/>
</dbReference>
<keyword evidence="7" id="KW-1185">Reference proteome</keyword>
<dbReference type="PANTHER" id="PTHR24421:SF63">
    <property type="entry name" value="SENSOR HISTIDINE KINASE DESK"/>
    <property type="match status" value="1"/>
</dbReference>
<feature type="transmembrane region" description="Helical" evidence="4">
    <location>
        <begin position="55"/>
        <end position="74"/>
    </location>
</feature>
<dbReference type="InterPro" id="IPR050482">
    <property type="entry name" value="Sensor_HK_TwoCompSys"/>
</dbReference>
<evidence type="ECO:0000256" key="3">
    <source>
        <dbReference type="ARBA" id="ARBA00023012"/>
    </source>
</evidence>
<gene>
    <name evidence="6" type="ORF">JOE42_002176</name>
</gene>
<keyword evidence="4" id="KW-0812">Transmembrane</keyword>
<dbReference type="Gene3D" id="1.20.5.1930">
    <property type="match status" value="1"/>
</dbReference>
<evidence type="ECO:0000313" key="7">
    <source>
        <dbReference type="Proteomes" id="UP000703038"/>
    </source>
</evidence>
<evidence type="ECO:0000313" key="6">
    <source>
        <dbReference type="EMBL" id="MBM7415443.1"/>
    </source>
</evidence>
<feature type="transmembrane region" description="Helical" evidence="4">
    <location>
        <begin position="122"/>
        <end position="139"/>
    </location>
</feature>
<evidence type="ECO:0000256" key="1">
    <source>
        <dbReference type="ARBA" id="ARBA00022679"/>
    </source>
</evidence>
<dbReference type="Pfam" id="PF07730">
    <property type="entry name" value="HisKA_3"/>
    <property type="match status" value="1"/>
</dbReference>
<protein>
    <submittedName>
        <fullName evidence="6">Two-component system sensor histidine kinase DesK</fullName>
        <ecNumber evidence="6">2.7.13.3</ecNumber>
    </submittedName>
</protein>
<dbReference type="CDD" id="cd16917">
    <property type="entry name" value="HATPase_UhpB-NarQ-NarX-like"/>
    <property type="match status" value="1"/>
</dbReference>
<organism evidence="6 7">
    <name type="scientific">Rhodococcoides corynebacterioides</name>
    <dbReference type="NCBI Taxonomy" id="53972"/>
    <lineage>
        <taxon>Bacteria</taxon>
        <taxon>Bacillati</taxon>
        <taxon>Actinomycetota</taxon>
        <taxon>Actinomycetes</taxon>
        <taxon>Mycobacteriales</taxon>
        <taxon>Nocardiaceae</taxon>
        <taxon>Rhodococcoides</taxon>
    </lineage>
</organism>
<feature type="transmembrane region" description="Helical" evidence="4">
    <location>
        <begin position="86"/>
        <end position="110"/>
    </location>
</feature>
<evidence type="ECO:0000256" key="4">
    <source>
        <dbReference type="SAM" id="Phobius"/>
    </source>
</evidence>
<keyword evidence="4" id="KW-1133">Transmembrane helix</keyword>
<proteinExistence type="predicted"/>
<dbReference type="PANTHER" id="PTHR24421">
    <property type="entry name" value="NITRATE/NITRITE SENSOR PROTEIN NARX-RELATED"/>
    <property type="match status" value="1"/>
</dbReference>
<keyword evidence="3" id="KW-0902">Two-component regulatory system</keyword>
<dbReference type="EMBL" id="JAFBBK010000001">
    <property type="protein sequence ID" value="MBM7415443.1"/>
    <property type="molecule type" value="Genomic_DNA"/>
</dbReference>
<dbReference type="Gene3D" id="3.30.565.10">
    <property type="entry name" value="Histidine kinase-like ATPase, C-terminal domain"/>
    <property type="match status" value="1"/>
</dbReference>
<keyword evidence="4" id="KW-0472">Membrane</keyword>
<dbReference type="GO" id="GO:0004673">
    <property type="term" value="F:protein histidine kinase activity"/>
    <property type="evidence" value="ECO:0007669"/>
    <property type="project" value="UniProtKB-EC"/>
</dbReference>